<dbReference type="SUPFAM" id="SSF49452">
    <property type="entry name" value="Starch-binding domain-like"/>
    <property type="match status" value="1"/>
</dbReference>
<evidence type="ECO:0000256" key="8">
    <source>
        <dbReference type="SAM" id="SignalP"/>
    </source>
</evidence>
<comment type="similarity">
    <text evidence="7">Belongs to the TonB-dependent receptor family.</text>
</comment>
<dbReference type="PROSITE" id="PS52016">
    <property type="entry name" value="TONB_DEPENDENT_REC_3"/>
    <property type="match status" value="1"/>
</dbReference>
<dbReference type="AlphaFoldDB" id="A4CCT3"/>
<dbReference type="InterPro" id="IPR039426">
    <property type="entry name" value="TonB-dep_rcpt-like"/>
</dbReference>
<dbReference type="PANTHER" id="PTHR30069">
    <property type="entry name" value="TONB-DEPENDENT OUTER MEMBRANE RECEPTOR"/>
    <property type="match status" value="1"/>
</dbReference>
<keyword evidence="6 7" id="KW-0998">Cell outer membrane</keyword>
<reference evidence="11 12" key="1">
    <citation type="submission" date="2006-02" db="EMBL/GenBank/DDBJ databases">
        <authorList>
            <person name="Moran M.A."/>
            <person name="Kjelleberg S."/>
            <person name="Egan S."/>
            <person name="Saunders N."/>
            <person name="Thomas T."/>
            <person name="Ferriera S."/>
            <person name="Johnson J."/>
            <person name="Kravitz S."/>
            <person name="Halpern A."/>
            <person name="Remington K."/>
            <person name="Beeson K."/>
            <person name="Tran B."/>
            <person name="Rogers Y.-H."/>
            <person name="Friedman R."/>
            <person name="Venter J.C."/>
        </authorList>
    </citation>
    <scope>NUCLEOTIDE SEQUENCE [LARGE SCALE GENOMIC DNA]</scope>
    <source>
        <strain evidence="11 12">D2</strain>
    </source>
</reference>
<dbReference type="SUPFAM" id="SSF56935">
    <property type="entry name" value="Porins"/>
    <property type="match status" value="1"/>
</dbReference>
<sequence>MRKAHFKRSLVALSVSALFAVSAPTFAANNTAGSLKGKVADAATASALAGSVVTITNKNNGATVTSIVGQNGGFRVPNLPIGEYKITITKAGYQTQVIESAKVSIGNEVNIDVVMTSGDIEVISVTGSKVALVDAATPEIALTITADEVARLPIALDVVNVALLAPGTTQGDSAFGNLASFGGASVAENTYLINGVNVTGFRRGTAISDIPFSTYDQFQVKTGGYSAQFGRSTGGVVNAITKRGNNGWDFGIETRWVPEALRENRGTVRYPIGNDEGTIKPFDVYTSDEKTDITDVETEFWLSGDLIEDTLFFYGLYQAQTKEAEAYNSAFYSGFDNYQRVNGEANDPLWLARIDWNINDDHSLMVWGFSDSNDLVDVTTSFSPEGSSDRTSVTKTGGQTWSVKYDGRINDWLSIDALYAEVEFNSTRQAPEDEACPAIYDVRSGSGVELGCWVNFTASVEEDKRKQTQFNVSLDYFEGHALRFGVDYEDNTSLEGSFYSGHIYYRYAKLATGTKLPNGYQAPNDLEYVRTRVYENGGSFNSKSTAFYIEDTWDITDSITARIGLRSESFENLNAKGETFIKIDNQLAPRLGIAWDVFEDGNSKLFANWGRYHIPVASNTNVRMAGAELYYEEYNILNGVGAGELPEIGAALGDRRTFSDGSAADPAEILDTSIKPMYQDELILGFEHTINEDWSTGIKFVHRDLKSIIDDVTIDEAIKANGWDFDPGHGGYYVLTNPNTDITVYYDTDGDGVREQVKLSADQLGYPEPKRIYNALEFSLTRGWDNDWAFNGSYTWAKSYGNAEGYVKSDNGQDDAGLTTDWDYPYLMDGASGSLPNDRRHTFKMYGAYKVTENLSIGANMIAQSGRAKSAFGDSLPDDYGSDYQYGLTYYPFNERCARGCMGREGWRFKVDFNAVYDVTFIDGVDAQLRMDVFNIFNVNNVLKTNETMSVGGKLNVAYGLPTSVETPRYVRLSASIKF</sequence>
<keyword evidence="5 7" id="KW-0472">Membrane</keyword>
<dbReference type="Pfam" id="PF07715">
    <property type="entry name" value="Plug"/>
    <property type="match status" value="1"/>
</dbReference>
<dbReference type="InterPro" id="IPR012910">
    <property type="entry name" value="Plug_dom"/>
</dbReference>
<dbReference type="InterPro" id="IPR036942">
    <property type="entry name" value="Beta-barrel_TonB_sf"/>
</dbReference>
<keyword evidence="12" id="KW-1185">Reference proteome</keyword>
<evidence type="ECO:0000256" key="3">
    <source>
        <dbReference type="ARBA" id="ARBA00022452"/>
    </source>
</evidence>
<evidence type="ECO:0000313" key="11">
    <source>
        <dbReference type="EMBL" id="EAR27376.1"/>
    </source>
</evidence>
<evidence type="ECO:0000256" key="2">
    <source>
        <dbReference type="ARBA" id="ARBA00022448"/>
    </source>
</evidence>
<keyword evidence="2 7" id="KW-0813">Transport</keyword>
<comment type="caution">
    <text evidence="11">The sequence shown here is derived from an EMBL/GenBank/DDBJ whole genome shotgun (WGS) entry which is preliminary data.</text>
</comment>
<dbReference type="Pfam" id="PF13620">
    <property type="entry name" value="CarboxypepD_reg"/>
    <property type="match status" value="1"/>
</dbReference>
<evidence type="ECO:0000259" key="10">
    <source>
        <dbReference type="Pfam" id="PF25183"/>
    </source>
</evidence>
<feature type="chain" id="PRO_5002667190" evidence="8">
    <location>
        <begin position="28"/>
        <end position="979"/>
    </location>
</feature>
<proteinExistence type="inferred from homology"/>
<dbReference type="Pfam" id="PF25183">
    <property type="entry name" value="OMP_b-brl_4"/>
    <property type="match status" value="2"/>
</dbReference>
<evidence type="ECO:0000256" key="1">
    <source>
        <dbReference type="ARBA" id="ARBA00004571"/>
    </source>
</evidence>
<feature type="domain" description="TonB-dependent transporter Oar-like beta-barrel" evidence="10">
    <location>
        <begin position="584"/>
        <end position="851"/>
    </location>
</feature>
<evidence type="ECO:0000259" key="9">
    <source>
        <dbReference type="Pfam" id="PF07715"/>
    </source>
</evidence>
<keyword evidence="8" id="KW-0732">Signal</keyword>
<name>A4CCT3_9GAMM</name>
<protein>
    <submittedName>
        <fullName evidence="11">Oar protein</fullName>
    </submittedName>
</protein>
<evidence type="ECO:0000256" key="6">
    <source>
        <dbReference type="ARBA" id="ARBA00023237"/>
    </source>
</evidence>
<keyword evidence="3 7" id="KW-1134">Transmembrane beta strand</keyword>
<comment type="subcellular location">
    <subcellularLocation>
        <location evidence="1 7">Cell outer membrane</location>
        <topology evidence="1 7">Multi-pass membrane protein</topology>
    </subcellularLocation>
</comment>
<dbReference type="eggNOG" id="COG4771">
    <property type="taxonomic scope" value="Bacteria"/>
</dbReference>
<dbReference type="STRING" id="87626.PTD2_15092"/>
<organism evidence="11 12">
    <name type="scientific">Pseudoalteromonas tunicata D2</name>
    <dbReference type="NCBI Taxonomy" id="87626"/>
    <lineage>
        <taxon>Bacteria</taxon>
        <taxon>Pseudomonadati</taxon>
        <taxon>Pseudomonadota</taxon>
        <taxon>Gammaproteobacteria</taxon>
        <taxon>Alteromonadales</taxon>
        <taxon>Pseudoalteromonadaceae</taxon>
        <taxon>Pseudoalteromonas</taxon>
    </lineage>
</organism>
<dbReference type="GO" id="GO:0009279">
    <property type="term" value="C:cell outer membrane"/>
    <property type="evidence" value="ECO:0007669"/>
    <property type="project" value="UniProtKB-SubCell"/>
</dbReference>
<evidence type="ECO:0000256" key="4">
    <source>
        <dbReference type="ARBA" id="ARBA00022692"/>
    </source>
</evidence>
<evidence type="ECO:0000313" key="12">
    <source>
        <dbReference type="Proteomes" id="UP000006201"/>
    </source>
</evidence>
<evidence type="ECO:0000256" key="7">
    <source>
        <dbReference type="PROSITE-ProRule" id="PRU01360"/>
    </source>
</evidence>
<dbReference type="InterPro" id="IPR037066">
    <property type="entry name" value="Plug_dom_sf"/>
</dbReference>
<dbReference type="EMBL" id="AAOH01000006">
    <property type="protein sequence ID" value="EAR27376.1"/>
    <property type="molecule type" value="Genomic_DNA"/>
</dbReference>
<dbReference type="RefSeq" id="WP_009838638.1">
    <property type="nucleotide sequence ID" value="NZ_AAOH01000006.1"/>
</dbReference>
<dbReference type="Gene3D" id="2.170.130.10">
    <property type="entry name" value="TonB-dependent receptor, plug domain"/>
    <property type="match status" value="1"/>
</dbReference>
<evidence type="ECO:0000256" key="5">
    <source>
        <dbReference type="ARBA" id="ARBA00023136"/>
    </source>
</evidence>
<dbReference type="OrthoDB" id="9768147at2"/>
<keyword evidence="4 7" id="KW-0812">Transmembrane</keyword>
<dbReference type="GO" id="GO:0015344">
    <property type="term" value="F:siderophore uptake transmembrane transporter activity"/>
    <property type="evidence" value="ECO:0007669"/>
    <property type="project" value="TreeGrafter"/>
</dbReference>
<dbReference type="Gene3D" id="2.60.40.1120">
    <property type="entry name" value="Carboxypeptidase-like, regulatory domain"/>
    <property type="match status" value="1"/>
</dbReference>
<dbReference type="InterPro" id="IPR057601">
    <property type="entry name" value="Oar-like_b-barrel"/>
</dbReference>
<dbReference type="Proteomes" id="UP000006201">
    <property type="component" value="Unassembled WGS sequence"/>
</dbReference>
<gene>
    <name evidence="11" type="ORF">PTD2_15092</name>
</gene>
<feature type="domain" description="TonB-dependent transporter Oar-like beta-barrel" evidence="10">
    <location>
        <begin position="330"/>
        <end position="576"/>
    </location>
</feature>
<dbReference type="PANTHER" id="PTHR30069:SF46">
    <property type="entry name" value="OAR PROTEIN"/>
    <property type="match status" value="1"/>
</dbReference>
<dbReference type="InterPro" id="IPR013784">
    <property type="entry name" value="Carb-bd-like_fold"/>
</dbReference>
<accession>A4CCT3</accession>
<feature type="domain" description="TonB-dependent receptor plug" evidence="9">
    <location>
        <begin position="137"/>
        <end position="236"/>
    </location>
</feature>
<dbReference type="HOGENOM" id="CLU_006298_3_0_6"/>
<dbReference type="GO" id="GO:0030246">
    <property type="term" value="F:carbohydrate binding"/>
    <property type="evidence" value="ECO:0007669"/>
    <property type="project" value="InterPro"/>
</dbReference>
<dbReference type="GO" id="GO:0044718">
    <property type="term" value="P:siderophore transmembrane transport"/>
    <property type="evidence" value="ECO:0007669"/>
    <property type="project" value="TreeGrafter"/>
</dbReference>
<dbReference type="Gene3D" id="2.40.170.20">
    <property type="entry name" value="TonB-dependent receptor, beta-barrel domain"/>
    <property type="match status" value="1"/>
</dbReference>
<feature type="signal peptide" evidence="8">
    <location>
        <begin position="1"/>
        <end position="27"/>
    </location>
</feature>